<feature type="chain" id="PRO_5040286404" description="EngB-type G domain-containing protein" evidence="6">
    <location>
        <begin position="32"/>
        <end position="634"/>
    </location>
</feature>
<feature type="region of interest" description="Disordered" evidence="5">
    <location>
        <begin position="515"/>
        <end position="634"/>
    </location>
</feature>
<dbReference type="GO" id="GO:0046872">
    <property type="term" value="F:metal ion binding"/>
    <property type="evidence" value="ECO:0007669"/>
    <property type="project" value="UniProtKB-KW"/>
</dbReference>
<feature type="compositionally biased region" description="Basic and acidic residues" evidence="5">
    <location>
        <begin position="515"/>
        <end position="545"/>
    </location>
</feature>
<evidence type="ECO:0000256" key="1">
    <source>
        <dbReference type="ARBA" id="ARBA00022723"/>
    </source>
</evidence>
<evidence type="ECO:0000313" key="8">
    <source>
        <dbReference type="EMBL" id="KAI1859101.1"/>
    </source>
</evidence>
<sequence length="634" mass="70973">MAPRQITALLAMPASLRPLLFTAQVPPPSWAQSRGFHATGAYASRYMKKPLTVGAFTIPHSPTLPLTDIPIKELLESPIPNESIQDQLTTLFIKNPATFYHGTSDFYELKKNTRIPEICILGRSNVGKSTFVNALANRRDKELAHTSARAGRTKAMNAFGFGPAPLMKDLADTDIKTKRTEDLPKHTFFVVDMPGYGHKSLKEWGKHISLYLNKRQSVKGAVLLIDGEVGPKDGDLMALELLQEAGVRTAIVLTKADKAKHEEMLRDTCRRMWMAMRDVNNRDLNSKWTWEKDFFVTALGATKKEIGADTVSIARLAVARLAGLVQEKERPEVEAPKGYTGKVVSFEDLQFAPSPTPAASAPTPPTIASTSSGFTDLERAAMDQHKARMASRSSLDTTPSWDLKPTTRNPQRTQTRALHTLPGANRPEDRELQGLLKEFMSTLKVKHTPMDEAARSRNLSHRDRERNAAAKGKPLKPKIWDPTFVPPNKEQRQRAKRLRQRHAELYDRRLEFEERSAARKAERAAQMDAERRERGRATWVRRDADAPYGGETASAGFGEGEGEGEEGPEDPEERERRLAESWDQIEEAQRTRQLHGKKAKKAKKEAEKKKKGKGRKGDDDGDDDAFAAQFARAF</sequence>
<reference evidence="8" key="1">
    <citation type="submission" date="2021-03" db="EMBL/GenBank/DDBJ databases">
        <title>Revisited historic fungal species revealed as producer of novel bioactive compounds through whole genome sequencing and comparative genomics.</title>
        <authorList>
            <person name="Vignolle G.A."/>
            <person name="Hochenegger N."/>
            <person name="Mach R.L."/>
            <person name="Mach-Aigner A.R."/>
            <person name="Javad Rahimi M."/>
            <person name="Salim K.A."/>
            <person name="Chan C.M."/>
            <person name="Lim L.B.L."/>
            <person name="Cai F."/>
            <person name="Druzhinina I.S."/>
            <person name="U'Ren J.M."/>
            <person name="Derntl C."/>
        </authorList>
    </citation>
    <scope>NUCLEOTIDE SEQUENCE</scope>
    <source>
        <strain evidence="8">TUCIM 5799</strain>
    </source>
</reference>
<gene>
    <name evidence="8" type="ORF">JX265_010578</name>
</gene>
<dbReference type="PANTHER" id="PTHR46498:SF1">
    <property type="entry name" value="GTP-BINDING PROTEIN 8"/>
    <property type="match status" value="1"/>
</dbReference>
<dbReference type="CDD" id="cd01876">
    <property type="entry name" value="YihA_EngB"/>
    <property type="match status" value="1"/>
</dbReference>
<evidence type="ECO:0000259" key="7">
    <source>
        <dbReference type="PROSITE" id="PS51706"/>
    </source>
</evidence>
<evidence type="ECO:0000256" key="3">
    <source>
        <dbReference type="ARBA" id="ARBA00022842"/>
    </source>
</evidence>
<accession>A0A9P9WE85</accession>
<feature type="compositionally biased region" description="Polar residues" evidence="5">
    <location>
        <begin position="391"/>
        <end position="400"/>
    </location>
</feature>
<evidence type="ECO:0000313" key="9">
    <source>
        <dbReference type="Proteomes" id="UP000829685"/>
    </source>
</evidence>
<dbReference type="InterPro" id="IPR030393">
    <property type="entry name" value="G_ENGB_dom"/>
</dbReference>
<dbReference type="Proteomes" id="UP000829685">
    <property type="component" value="Unassembled WGS sequence"/>
</dbReference>
<dbReference type="GO" id="GO:0005525">
    <property type="term" value="F:GTP binding"/>
    <property type="evidence" value="ECO:0007669"/>
    <property type="project" value="UniProtKB-KW"/>
</dbReference>
<dbReference type="Pfam" id="PF01926">
    <property type="entry name" value="MMR_HSR1"/>
    <property type="match status" value="1"/>
</dbReference>
<protein>
    <recommendedName>
        <fullName evidence="7">EngB-type G domain-containing protein</fullName>
    </recommendedName>
</protein>
<feature type="compositionally biased region" description="Basic and acidic residues" evidence="5">
    <location>
        <begin position="451"/>
        <end position="468"/>
    </location>
</feature>
<feature type="region of interest" description="Disordered" evidence="5">
    <location>
        <begin position="451"/>
        <end position="499"/>
    </location>
</feature>
<keyword evidence="1" id="KW-0479">Metal-binding</keyword>
<dbReference type="Gene3D" id="3.40.50.300">
    <property type="entry name" value="P-loop containing nucleotide triphosphate hydrolases"/>
    <property type="match status" value="1"/>
</dbReference>
<dbReference type="InterPro" id="IPR006073">
    <property type="entry name" value="GTP-bd"/>
</dbReference>
<keyword evidence="6" id="KW-0732">Signal</keyword>
<keyword evidence="4" id="KW-0342">GTP-binding</keyword>
<keyword evidence="2" id="KW-0547">Nucleotide-binding</keyword>
<feature type="domain" description="EngB-type G" evidence="7">
    <location>
        <begin position="114"/>
        <end position="319"/>
    </location>
</feature>
<feature type="compositionally biased region" description="Basic residues" evidence="5">
    <location>
        <begin position="592"/>
        <end position="614"/>
    </location>
</feature>
<comment type="caution">
    <text evidence="8">The sequence shown here is derived from an EMBL/GenBank/DDBJ whole genome shotgun (WGS) entry which is preliminary data.</text>
</comment>
<dbReference type="AlphaFoldDB" id="A0A9P9WE85"/>
<proteinExistence type="predicted"/>
<dbReference type="PROSITE" id="PS51706">
    <property type="entry name" value="G_ENGB"/>
    <property type="match status" value="1"/>
</dbReference>
<evidence type="ECO:0000256" key="2">
    <source>
        <dbReference type="ARBA" id="ARBA00022741"/>
    </source>
</evidence>
<feature type="compositionally biased region" description="Acidic residues" evidence="5">
    <location>
        <begin position="560"/>
        <end position="572"/>
    </location>
</feature>
<evidence type="ECO:0000256" key="6">
    <source>
        <dbReference type="SAM" id="SignalP"/>
    </source>
</evidence>
<keyword evidence="3" id="KW-0460">Magnesium</keyword>
<dbReference type="PANTHER" id="PTHR46498">
    <property type="entry name" value="GTP-BINDING PROTEIN 8"/>
    <property type="match status" value="1"/>
</dbReference>
<feature type="signal peptide" evidence="6">
    <location>
        <begin position="1"/>
        <end position="31"/>
    </location>
</feature>
<keyword evidence="9" id="KW-1185">Reference proteome</keyword>
<feature type="region of interest" description="Disordered" evidence="5">
    <location>
        <begin position="388"/>
        <end position="412"/>
    </location>
</feature>
<evidence type="ECO:0000256" key="4">
    <source>
        <dbReference type="ARBA" id="ARBA00023134"/>
    </source>
</evidence>
<dbReference type="InterPro" id="IPR027417">
    <property type="entry name" value="P-loop_NTPase"/>
</dbReference>
<dbReference type="SUPFAM" id="SSF52540">
    <property type="entry name" value="P-loop containing nucleoside triphosphate hydrolases"/>
    <property type="match status" value="1"/>
</dbReference>
<organism evidence="8 9">
    <name type="scientific">Neoarthrinium moseri</name>
    <dbReference type="NCBI Taxonomy" id="1658444"/>
    <lineage>
        <taxon>Eukaryota</taxon>
        <taxon>Fungi</taxon>
        <taxon>Dikarya</taxon>
        <taxon>Ascomycota</taxon>
        <taxon>Pezizomycotina</taxon>
        <taxon>Sordariomycetes</taxon>
        <taxon>Xylariomycetidae</taxon>
        <taxon>Amphisphaeriales</taxon>
        <taxon>Apiosporaceae</taxon>
        <taxon>Neoarthrinium</taxon>
    </lineage>
</organism>
<dbReference type="EMBL" id="JAFIMR010000035">
    <property type="protein sequence ID" value="KAI1859101.1"/>
    <property type="molecule type" value="Genomic_DNA"/>
</dbReference>
<evidence type="ECO:0000256" key="5">
    <source>
        <dbReference type="SAM" id="MobiDB-lite"/>
    </source>
</evidence>
<dbReference type="InterPro" id="IPR052279">
    <property type="entry name" value="EngB_GTPase"/>
</dbReference>
<dbReference type="GO" id="GO:0005739">
    <property type="term" value="C:mitochondrion"/>
    <property type="evidence" value="ECO:0007669"/>
    <property type="project" value="TreeGrafter"/>
</dbReference>
<name>A0A9P9WE85_9PEZI</name>